<keyword evidence="6 9" id="KW-0812">Transmembrane</keyword>
<feature type="transmembrane region" description="Helical" evidence="9">
    <location>
        <begin position="300"/>
        <end position="318"/>
    </location>
</feature>
<evidence type="ECO:0000256" key="3">
    <source>
        <dbReference type="ARBA" id="ARBA00022448"/>
    </source>
</evidence>
<evidence type="ECO:0000256" key="7">
    <source>
        <dbReference type="ARBA" id="ARBA00022989"/>
    </source>
</evidence>
<evidence type="ECO:0000256" key="6">
    <source>
        <dbReference type="ARBA" id="ARBA00022692"/>
    </source>
</evidence>
<evidence type="ECO:0000313" key="10">
    <source>
        <dbReference type="EMBL" id="XBS69191.1"/>
    </source>
</evidence>
<proteinExistence type="inferred from homology"/>
<dbReference type="GO" id="GO:0005886">
    <property type="term" value="C:plasma membrane"/>
    <property type="evidence" value="ECO:0007669"/>
    <property type="project" value="UniProtKB-SubCell"/>
</dbReference>
<dbReference type="CDD" id="cd06579">
    <property type="entry name" value="TM_PBP1_transp_AraH_like"/>
    <property type="match status" value="1"/>
</dbReference>
<feature type="transmembrane region" description="Helical" evidence="9">
    <location>
        <begin position="104"/>
        <end position="123"/>
    </location>
</feature>
<feature type="transmembrane region" description="Helical" evidence="9">
    <location>
        <begin position="170"/>
        <end position="189"/>
    </location>
</feature>
<protein>
    <submittedName>
        <fullName evidence="10">ABC transporter permease</fullName>
    </submittedName>
</protein>
<evidence type="ECO:0000256" key="4">
    <source>
        <dbReference type="ARBA" id="ARBA00022475"/>
    </source>
</evidence>
<comment type="similarity">
    <text evidence="2">Belongs to the binding-protein-dependent transport system permease family. AraH/RbsC subfamily.</text>
</comment>
<keyword evidence="7 9" id="KW-1133">Transmembrane helix</keyword>
<dbReference type="AlphaFoldDB" id="A0AAU7Q8E7"/>
<dbReference type="PANTHER" id="PTHR32196:SF21">
    <property type="entry name" value="ABC TRANSPORTER PERMEASE PROTEIN YPHD-RELATED"/>
    <property type="match status" value="1"/>
</dbReference>
<evidence type="ECO:0000256" key="9">
    <source>
        <dbReference type="SAM" id="Phobius"/>
    </source>
</evidence>
<dbReference type="GO" id="GO:0022857">
    <property type="term" value="F:transmembrane transporter activity"/>
    <property type="evidence" value="ECO:0007669"/>
    <property type="project" value="InterPro"/>
</dbReference>
<feature type="transmembrane region" description="Helical" evidence="9">
    <location>
        <begin position="252"/>
        <end position="268"/>
    </location>
</feature>
<accession>A0AAU7Q8E7</accession>
<reference evidence="10" key="1">
    <citation type="submission" date="2024-06" db="EMBL/GenBank/DDBJ databases">
        <authorList>
            <person name="Coelho C."/>
            <person name="Bento M."/>
            <person name="Garcia E."/>
            <person name="Camelo A."/>
            <person name="Brandao I."/>
            <person name="Espirito Santo C."/>
            <person name="Trovao J."/>
            <person name="Verissimo A."/>
            <person name="Costa J."/>
            <person name="Tiago I."/>
        </authorList>
    </citation>
    <scope>NUCLEOTIDE SEQUENCE</scope>
    <source>
        <strain evidence="10">KWT182</strain>
    </source>
</reference>
<sequence>MSEHSTIRPRRPALKGKGLSAGVVRTAIPVVALLVLLLITLYLQPRIMSYFGWTLLLKFSLPLLFATLAQLCILTIGDVDLSIGPFVSLVCCITATWLNTDPLLGVAALALCVLLYAGMGALIHYRQLPSIVMTLGVAFVWLGAALLVLPNPGGQAPGWLSVATGWRPPLIPLPILAAVIAAIATHLLFMRTSYGAVLRGAGGNPAAMARAGWSLGKLRTVLYGLAGLLGVLAGLSLTGINTTGDPWVGSQYTLLSIAGAIIGGAEFVGGIISPVGAVIGAIIMLLTGSVLSFLNVSTDWQLCLQGCLLILVLSLRAFTGKQG</sequence>
<comment type="subcellular location">
    <subcellularLocation>
        <location evidence="1">Cell inner membrane</location>
        <topology evidence="1">Multi-pass membrane protein</topology>
    </subcellularLocation>
</comment>
<evidence type="ECO:0000256" key="2">
    <source>
        <dbReference type="ARBA" id="ARBA00007942"/>
    </source>
</evidence>
<feature type="transmembrane region" description="Helical" evidence="9">
    <location>
        <begin position="21"/>
        <end position="44"/>
    </location>
</feature>
<dbReference type="Pfam" id="PF02653">
    <property type="entry name" value="BPD_transp_2"/>
    <property type="match status" value="1"/>
</dbReference>
<feature type="transmembrane region" description="Helical" evidence="9">
    <location>
        <begin position="220"/>
        <end position="240"/>
    </location>
</feature>
<organism evidence="10">
    <name type="scientific">Acerihabitans sp. KWT182</name>
    <dbReference type="NCBI Taxonomy" id="3157919"/>
    <lineage>
        <taxon>Bacteria</taxon>
        <taxon>Pseudomonadati</taxon>
        <taxon>Pseudomonadota</taxon>
        <taxon>Gammaproteobacteria</taxon>
        <taxon>Enterobacterales</taxon>
        <taxon>Pectobacteriaceae</taxon>
        <taxon>Acerihabitans</taxon>
    </lineage>
</organism>
<keyword evidence="4" id="KW-1003">Cell membrane</keyword>
<keyword evidence="8 9" id="KW-0472">Membrane</keyword>
<feature type="transmembrane region" description="Helical" evidence="9">
    <location>
        <begin position="81"/>
        <end position="98"/>
    </location>
</feature>
<evidence type="ECO:0000256" key="1">
    <source>
        <dbReference type="ARBA" id="ARBA00004429"/>
    </source>
</evidence>
<dbReference type="EMBL" id="CP157947">
    <property type="protein sequence ID" value="XBS69191.1"/>
    <property type="molecule type" value="Genomic_DNA"/>
</dbReference>
<keyword evidence="3" id="KW-0813">Transport</keyword>
<feature type="transmembrane region" description="Helical" evidence="9">
    <location>
        <begin position="50"/>
        <end position="74"/>
    </location>
</feature>
<dbReference type="PANTHER" id="PTHR32196">
    <property type="entry name" value="ABC TRANSPORTER PERMEASE PROTEIN YPHD-RELATED-RELATED"/>
    <property type="match status" value="1"/>
</dbReference>
<feature type="transmembrane region" description="Helical" evidence="9">
    <location>
        <begin position="130"/>
        <end position="150"/>
    </location>
</feature>
<evidence type="ECO:0000256" key="5">
    <source>
        <dbReference type="ARBA" id="ARBA00022519"/>
    </source>
</evidence>
<dbReference type="InterPro" id="IPR001851">
    <property type="entry name" value="ABC_transp_permease"/>
</dbReference>
<keyword evidence="5" id="KW-0997">Cell inner membrane</keyword>
<feature type="transmembrane region" description="Helical" evidence="9">
    <location>
        <begin position="275"/>
        <end position="294"/>
    </location>
</feature>
<evidence type="ECO:0000256" key="8">
    <source>
        <dbReference type="ARBA" id="ARBA00023136"/>
    </source>
</evidence>
<gene>
    <name evidence="10" type="ORF">ABK905_22430</name>
</gene>
<name>A0AAU7Q8E7_9GAMM</name>